<feature type="compositionally biased region" description="Pro residues" evidence="1">
    <location>
        <begin position="1"/>
        <end position="10"/>
    </location>
</feature>
<feature type="compositionally biased region" description="Gly residues" evidence="1">
    <location>
        <begin position="53"/>
        <end position="81"/>
    </location>
</feature>
<evidence type="ECO:0008006" key="4">
    <source>
        <dbReference type="Google" id="ProtNLM"/>
    </source>
</evidence>
<evidence type="ECO:0000313" key="2">
    <source>
        <dbReference type="EMBL" id="MED6130057.1"/>
    </source>
</evidence>
<keyword evidence="3" id="KW-1185">Reference proteome</keyword>
<feature type="non-terminal residue" evidence="2">
    <location>
        <position position="1"/>
    </location>
</feature>
<evidence type="ECO:0000256" key="1">
    <source>
        <dbReference type="SAM" id="MobiDB-lite"/>
    </source>
</evidence>
<feature type="compositionally biased region" description="Gly residues" evidence="1">
    <location>
        <begin position="104"/>
        <end position="115"/>
    </location>
</feature>
<feature type="region of interest" description="Disordered" evidence="1">
    <location>
        <begin position="1"/>
        <end position="145"/>
    </location>
</feature>
<comment type="caution">
    <text evidence="2">The sequence shown here is derived from an EMBL/GenBank/DDBJ whole genome shotgun (WGS) entry which is preliminary data.</text>
</comment>
<accession>A0ABU6S0Y3</accession>
<gene>
    <name evidence="2" type="ORF">PIB30_114349</name>
</gene>
<protein>
    <recommendedName>
        <fullName evidence="4">Bindin</fullName>
    </recommendedName>
</protein>
<dbReference type="Proteomes" id="UP001341840">
    <property type="component" value="Unassembled WGS sequence"/>
</dbReference>
<dbReference type="EMBL" id="JASCZI010040557">
    <property type="protein sequence ID" value="MED6130057.1"/>
    <property type="molecule type" value="Genomic_DNA"/>
</dbReference>
<feature type="compositionally biased region" description="Basic residues" evidence="1">
    <location>
        <begin position="24"/>
        <end position="48"/>
    </location>
</feature>
<proteinExistence type="predicted"/>
<sequence>DEPYKPPPPGYESASSDGVDASMKARKKKGKAGAARKKKYAGRRKKYHVLSGSGSGSGPSVGDGVGSGVGSNAGHGSGVGPGHEDGGGLGQNMEGLNMDDLMGQQGGPNTEGGVDGPAEGLEEDYEYHSEGFRTPVGSDEERGPD</sequence>
<feature type="non-terminal residue" evidence="2">
    <location>
        <position position="145"/>
    </location>
</feature>
<reference evidence="2 3" key="1">
    <citation type="journal article" date="2023" name="Plants (Basel)">
        <title>Bridging the Gap: Combining Genomics and Transcriptomics Approaches to Understand Stylosanthes scabra, an Orphan Legume from the Brazilian Caatinga.</title>
        <authorList>
            <person name="Ferreira-Neto J.R.C."/>
            <person name="da Silva M.D."/>
            <person name="Binneck E."/>
            <person name="de Melo N.F."/>
            <person name="da Silva R.H."/>
            <person name="de Melo A.L.T.M."/>
            <person name="Pandolfi V."/>
            <person name="Bustamante F.O."/>
            <person name="Brasileiro-Vidal A.C."/>
            <person name="Benko-Iseppon A.M."/>
        </authorList>
    </citation>
    <scope>NUCLEOTIDE SEQUENCE [LARGE SCALE GENOMIC DNA]</scope>
    <source>
        <tissue evidence="2">Leaves</tissue>
    </source>
</reference>
<organism evidence="2 3">
    <name type="scientific">Stylosanthes scabra</name>
    <dbReference type="NCBI Taxonomy" id="79078"/>
    <lineage>
        <taxon>Eukaryota</taxon>
        <taxon>Viridiplantae</taxon>
        <taxon>Streptophyta</taxon>
        <taxon>Embryophyta</taxon>
        <taxon>Tracheophyta</taxon>
        <taxon>Spermatophyta</taxon>
        <taxon>Magnoliopsida</taxon>
        <taxon>eudicotyledons</taxon>
        <taxon>Gunneridae</taxon>
        <taxon>Pentapetalae</taxon>
        <taxon>rosids</taxon>
        <taxon>fabids</taxon>
        <taxon>Fabales</taxon>
        <taxon>Fabaceae</taxon>
        <taxon>Papilionoideae</taxon>
        <taxon>50 kb inversion clade</taxon>
        <taxon>dalbergioids sensu lato</taxon>
        <taxon>Dalbergieae</taxon>
        <taxon>Pterocarpus clade</taxon>
        <taxon>Stylosanthes</taxon>
    </lineage>
</organism>
<evidence type="ECO:0000313" key="3">
    <source>
        <dbReference type="Proteomes" id="UP001341840"/>
    </source>
</evidence>
<name>A0ABU6S0Y3_9FABA</name>